<protein>
    <submittedName>
        <fullName evidence="1">Uncharacterized protein</fullName>
    </submittedName>
</protein>
<dbReference type="Proteomes" id="UP000007802">
    <property type="component" value="Unassembled WGS sequence"/>
</dbReference>
<dbReference type="EMBL" id="GG749409">
    <property type="protein sequence ID" value="EGE78315.2"/>
    <property type="molecule type" value="Genomic_DNA"/>
</dbReference>
<proteinExistence type="predicted"/>
<reference evidence="1" key="1">
    <citation type="submission" date="2010-03" db="EMBL/GenBank/DDBJ databases">
        <title>Annotation of Blastomyces dermatitidis strain ATCC 18188.</title>
        <authorList>
            <consortium name="The Broad Institute Genome Sequencing Platform"/>
            <consortium name="Broad Institute Genome Sequencing Center for Infectious Disease."/>
            <person name="Cuomo C."/>
            <person name="Klein B."/>
            <person name="Sullivan T."/>
            <person name="Heitman J."/>
            <person name="Young S."/>
            <person name="Zeng Q."/>
            <person name="Gargeya S."/>
            <person name="Alvarado L."/>
            <person name="Berlin A.M."/>
            <person name="Chapman S.B."/>
            <person name="Chen Z."/>
            <person name="Freedman E."/>
            <person name="Gellesch M."/>
            <person name="Goldberg J."/>
            <person name="Griggs A."/>
            <person name="Gujja S."/>
            <person name="Heilman E."/>
            <person name="Heiman D."/>
            <person name="Howarth C."/>
            <person name="Mehta T."/>
            <person name="Neiman D."/>
            <person name="Pearson M."/>
            <person name="Roberts A."/>
            <person name="Saif S."/>
            <person name="Shea T."/>
            <person name="Shenoy N."/>
            <person name="Sisk P."/>
            <person name="Stolte C."/>
            <person name="Sykes S."/>
            <person name="White J."/>
            <person name="Yandava C."/>
            <person name="Haas B."/>
            <person name="Nusbaum C."/>
            <person name="Birren B."/>
        </authorList>
    </citation>
    <scope>NUCLEOTIDE SEQUENCE [LARGE SCALE GENOMIC DNA]</scope>
    <source>
        <strain evidence="1">ATCC 18188</strain>
    </source>
</reference>
<dbReference type="AlphaFoldDB" id="F2T590"/>
<sequence>MTVPSLFPALSLHPIFRPAANPLPSPGQSLTSSSTVLLFALSVLPVSSAALQAYDHLFSARTISDQVYANMSRFPINSSHTAAHFCNFIVNER</sequence>
<name>F2T590_AJEDA</name>
<organism evidence="1">
    <name type="scientific">Ajellomyces dermatitidis (strain ATCC 18188 / CBS 674.68)</name>
    <name type="common">Blastomyces dermatitidis</name>
    <dbReference type="NCBI Taxonomy" id="653446"/>
    <lineage>
        <taxon>Eukaryota</taxon>
        <taxon>Fungi</taxon>
        <taxon>Dikarya</taxon>
        <taxon>Ascomycota</taxon>
        <taxon>Pezizomycotina</taxon>
        <taxon>Eurotiomycetes</taxon>
        <taxon>Eurotiomycetidae</taxon>
        <taxon>Onygenales</taxon>
        <taxon>Ajellomycetaceae</taxon>
        <taxon>Blastomyces</taxon>
    </lineage>
</organism>
<gene>
    <name evidence="1" type="ORF">BDDG_01252</name>
</gene>
<evidence type="ECO:0000313" key="1">
    <source>
        <dbReference type="EMBL" id="EGE78315.2"/>
    </source>
</evidence>
<dbReference type="HOGENOM" id="CLU_156663_1_0_1"/>
<accession>F2T590</accession>